<dbReference type="InterPro" id="IPR020103">
    <property type="entry name" value="PsdUridine_synth_cat_dom_sf"/>
</dbReference>
<dbReference type="PROSITE" id="PS50889">
    <property type="entry name" value="S4"/>
    <property type="match status" value="1"/>
</dbReference>
<evidence type="ECO:0000256" key="5">
    <source>
        <dbReference type="RuleBase" id="RU362028"/>
    </source>
</evidence>
<dbReference type="Proteomes" id="UP000000271">
    <property type="component" value="Chromosome"/>
</dbReference>
<evidence type="ECO:0000256" key="1">
    <source>
        <dbReference type="ARBA" id="ARBA00000073"/>
    </source>
</evidence>
<dbReference type="eggNOG" id="COG0564">
    <property type="taxonomic scope" value="Bacteria"/>
</dbReference>
<organism evidence="7 8">
    <name type="scientific">Bacillus selenitireducens (strain ATCC 700615 / DSM 15326 / MLS10)</name>
    <dbReference type="NCBI Taxonomy" id="439292"/>
    <lineage>
        <taxon>Bacteria</taxon>
        <taxon>Bacillati</taxon>
        <taxon>Bacillota</taxon>
        <taxon>Bacilli</taxon>
        <taxon>Bacillales</taxon>
        <taxon>Bacillaceae</taxon>
        <taxon>Salisediminibacterium</taxon>
    </lineage>
</organism>
<dbReference type="EC" id="5.4.99.-" evidence="5"/>
<protein>
    <recommendedName>
        <fullName evidence="5">Pseudouridine synthase</fullName>
        <ecNumber evidence="5">5.4.99.-</ecNumber>
    </recommendedName>
</protein>
<dbReference type="InterPro" id="IPR050188">
    <property type="entry name" value="RluA_PseudoU_synthase"/>
</dbReference>
<evidence type="ECO:0000256" key="4">
    <source>
        <dbReference type="PROSITE-ProRule" id="PRU00182"/>
    </source>
</evidence>
<comment type="catalytic activity">
    <reaction evidence="1 5">
        <text>a uridine in RNA = a pseudouridine in RNA</text>
        <dbReference type="Rhea" id="RHEA:48348"/>
        <dbReference type="Rhea" id="RHEA-COMP:12068"/>
        <dbReference type="Rhea" id="RHEA-COMP:12069"/>
        <dbReference type="ChEBI" id="CHEBI:65314"/>
        <dbReference type="ChEBI" id="CHEBI:65315"/>
    </reaction>
</comment>
<dbReference type="GO" id="GO:0000455">
    <property type="term" value="P:enzyme-directed rRNA pseudouridine synthesis"/>
    <property type="evidence" value="ECO:0007669"/>
    <property type="project" value="TreeGrafter"/>
</dbReference>
<dbReference type="GO" id="GO:0003723">
    <property type="term" value="F:RNA binding"/>
    <property type="evidence" value="ECO:0007669"/>
    <property type="project" value="UniProtKB-KW"/>
</dbReference>
<evidence type="ECO:0000256" key="3">
    <source>
        <dbReference type="PIRSR" id="PIRSR606225-1"/>
    </source>
</evidence>
<evidence type="ECO:0000259" key="6">
    <source>
        <dbReference type="Pfam" id="PF00849"/>
    </source>
</evidence>
<comment type="function">
    <text evidence="5">Responsible for synthesis of pseudouridine from uracil.</text>
</comment>
<keyword evidence="5" id="KW-0413">Isomerase</keyword>
<dbReference type="EMBL" id="CP001791">
    <property type="protein sequence ID" value="ADH99068.1"/>
    <property type="molecule type" value="Genomic_DNA"/>
</dbReference>
<reference evidence="7" key="1">
    <citation type="submission" date="2009-10" db="EMBL/GenBank/DDBJ databases">
        <title>Complete sequence of Bacillus selenitireducens MLS10.</title>
        <authorList>
            <consortium name="US DOE Joint Genome Institute"/>
            <person name="Lucas S."/>
            <person name="Copeland A."/>
            <person name="Lapidus A."/>
            <person name="Glavina del Rio T."/>
            <person name="Dalin E."/>
            <person name="Tice H."/>
            <person name="Bruce D."/>
            <person name="Goodwin L."/>
            <person name="Pitluck S."/>
            <person name="Sims D."/>
            <person name="Brettin T."/>
            <person name="Detter J.C."/>
            <person name="Han C."/>
            <person name="Larimer F."/>
            <person name="Land M."/>
            <person name="Hauser L."/>
            <person name="Kyrpides N."/>
            <person name="Ovchinnikova G."/>
            <person name="Stolz J."/>
        </authorList>
    </citation>
    <scope>NUCLEOTIDE SEQUENCE [LARGE SCALE GENOMIC DNA]</scope>
    <source>
        <strain evidence="7">MLS10</strain>
    </source>
</reference>
<evidence type="ECO:0000313" key="7">
    <source>
        <dbReference type="EMBL" id="ADH99068.1"/>
    </source>
</evidence>
<dbReference type="Pfam" id="PF00849">
    <property type="entry name" value="PseudoU_synth_2"/>
    <property type="match status" value="1"/>
</dbReference>
<accession>D6XTD2</accession>
<dbReference type="CDD" id="cd02869">
    <property type="entry name" value="PseudoU_synth_RluA_like"/>
    <property type="match status" value="1"/>
</dbReference>
<evidence type="ECO:0000256" key="2">
    <source>
        <dbReference type="ARBA" id="ARBA00010876"/>
    </source>
</evidence>
<feature type="domain" description="Pseudouridine synthase RsuA/RluA-like" evidence="6">
    <location>
        <begin position="101"/>
        <end position="249"/>
    </location>
</feature>
<keyword evidence="4" id="KW-0694">RNA-binding</keyword>
<dbReference type="PROSITE" id="PS01129">
    <property type="entry name" value="PSI_RLU"/>
    <property type="match status" value="1"/>
</dbReference>
<dbReference type="GO" id="GO:0140098">
    <property type="term" value="F:catalytic activity, acting on RNA"/>
    <property type="evidence" value="ECO:0007669"/>
    <property type="project" value="UniProtKB-ARBA"/>
</dbReference>
<dbReference type="NCBIfam" id="TIGR00005">
    <property type="entry name" value="rluA_subfam"/>
    <property type="match status" value="1"/>
</dbReference>
<dbReference type="Gene3D" id="3.30.2350.10">
    <property type="entry name" value="Pseudouridine synthase"/>
    <property type="match status" value="1"/>
</dbReference>
<name>D6XTD2_BACIE</name>
<dbReference type="STRING" id="439292.Bsel_1556"/>
<dbReference type="InterPro" id="IPR006224">
    <property type="entry name" value="PsdUridine_synth_RluA-like_CS"/>
</dbReference>
<proteinExistence type="inferred from homology"/>
<dbReference type="GO" id="GO:0009982">
    <property type="term" value="F:pseudouridine synthase activity"/>
    <property type="evidence" value="ECO:0007669"/>
    <property type="project" value="InterPro"/>
</dbReference>
<dbReference type="HOGENOM" id="CLU_016902_8_2_9"/>
<dbReference type="RefSeq" id="WP_013172492.1">
    <property type="nucleotide sequence ID" value="NC_014219.1"/>
</dbReference>
<comment type="similarity">
    <text evidence="2 5">Belongs to the pseudouridine synthase RluA family.</text>
</comment>
<dbReference type="OrthoDB" id="9807829at2"/>
<dbReference type="PANTHER" id="PTHR21600:SF35">
    <property type="entry name" value="PSEUDOURIDINE SYNTHASE"/>
    <property type="match status" value="1"/>
</dbReference>
<sequence>MRNRNSAHQGQIIKTYIADPAWHGLMLREVLRNNLMISRKLLAEVKFQGGALFVNGKNANVSDQVFTGDHIEVWFPREDISSSIKMSCKPLSIRYEDEWCIVIDKPAGLLTIPNETYENDSVAGRVIGYFKSCDHPATFHPVTRLDRQTSGLMLIAKDRHSHSLFMKQQCAGLIDKEYVAVTPPGFPWIAATVDAPIARHPDSIIERMVHHEGQKAKTRLVKVNENASGSLIRCKLETGRTHQIRVHLAFTGWSILGDGLYREEKSADEHKRTLLHACSLRWDEPFTGERIEIHESVPEDFPFQY</sequence>
<dbReference type="KEGG" id="bse:Bsel_1556"/>
<gene>
    <name evidence="7" type="ordered locus">Bsel_1556</name>
</gene>
<dbReference type="SUPFAM" id="SSF55120">
    <property type="entry name" value="Pseudouridine synthase"/>
    <property type="match status" value="1"/>
</dbReference>
<dbReference type="PANTHER" id="PTHR21600">
    <property type="entry name" value="MITOCHONDRIAL RNA PSEUDOURIDINE SYNTHASE"/>
    <property type="match status" value="1"/>
</dbReference>
<dbReference type="InterPro" id="IPR006145">
    <property type="entry name" value="PsdUridine_synth_RsuA/RluA"/>
</dbReference>
<dbReference type="AlphaFoldDB" id="D6XTD2"/>
<keyword evidence="8" id="KW-1185">Reference proteome</keyword>
<evidence type="ECO:0000313" key="8">
    <source>
        <dbReference type="Proteomes" id="UP000000271"/>
    </source>
</evidence>
<dbReference type="InterPro" id="IPR006225">
    <property type="entry name" value="PsdUridine_synth_RluC/D"/>
</dbReference>
<feature type="active site" evidence="3">
    <location>
        <position position="146"/>
    </location>
</feature>